<proteinExistence type="predicted"/>
<keyword evidence="3" id="KW-1185">Reference proteome</keyword>
<keyword evidence="1" id="KW-0472">Membrane</keyword>
<organism evidence="2 3">
    <name type="scientific">Marinoscillum furvescens DSM 4134</name>
    <dbReference type="NCBI Taxonomy" id="1122208"/>
    <lineage>
        <taxon>Bacteria</taxon>
        <taxon>Pseudomonadati</taxon>
        <taxon>Bacteroidota</taxon>
        <taxon>Cytophagia</taxon>
        <taxon>Cytophagales</taxon>
        <taxon>Reichenbachiellaceae</taxon>
        <taxon>Marinoscillum</taxon>
    </lineage>
</organism>
<dbReference type="Proteomes" id="UP000256779">
    <property type="component" value="Unassembled WGS sequence"/>
</dbReference>
<sequence length="279" mass="32347">MHSFSEHEKRVIQDLVGRQQATYSIMDFVRVGWPKGMLELSSYQQKLFVYLEEDEGMDSVMIHLMVTLDFVAFLEKHGYIHSWEAFPMQDNTVRCGEENSAEPAYLPDLALASKLLTLANRRYTLSHRLELLAKRNFKTLSEKRSRQMFNAVVAGFVLVILCLLASLQVTHRAQVQSAQRQERMLNALHEEVAAQNIQWEQVADSLQWQSEKILALMRNSARNTEALDELSIGLGEQMGQMKSLKHFHWRLRTMVVENAQILKKSDSLLNKMQRERLIK</sequence>
<evidence type="ECO:0000256" key="1">
    <source>
        <dbReference type="SAM" id="Phobius"/>
    </source>
</evidence>
<accession>A0A3D9L3T3</accession>
<reference evidence="2 3" key="1">
    <citation type="submission" date="2018-07" db="EMBL/GenBank/DDBJ databases">
        <title>Genomic Encyclopedia of Type Strains, Phase IV (KMG-IV): sequencing the most valuable type-strain genomes for metagenomic binning, comparative biology and taxonomic classification.</title>
        <authorList>
            <person name="Goeker M."/>
        </authorList>
    </citation>
    <scope>NUCLEOTIDE SEQUENCE [LARGE SCALE GENOMIC DNA]</scope>
    <source>
        <strain evidence="2 3">DSM 4134</strain>
    </source>
</reference>
<comment type="caution">
    <text evidence="2">The sequence shown here is derived from an EMBL/GenBank/DDBJ whole genome shotgun (WGS) entry which is preliminary data.</text>
</comment>
<dbReference type="EMBL" id="QREG01000006">
    <property type="protein sequence ID" value="REE00109.1"/>
    <property type="molecule type" value="Genomic_DNA"/>
</dbReference>
<protein>
    <submittedName>
        <fullName evidence="2">Uncharacterized protein</fullName>
    </submittedName>
</protein>
<dbReference type="AlphaFoldDB" id="A0A3D9L3T3"/>
<evidence type="ECO:0000313" key="3">
    <source>
        <dbReference type="Proteomes" id="UP000256779"/>
    </source>
</evidence>
<feature type="transmembrane region" description="Helical" evidence="1">
    <location>
        <begin position="148"/>
        <end position="167"/>
    </location>
</feature>
<keyword evidence="1" id="KW-0812">Transmembrane</keyword>
<name>A0A3D9L3T3_MARFU</name>
<gene>
    <name evidence="2" type="ORF">C7460_10646</name>
</gene>
<evidence type="ECO:0000313" key="2">
    <source>
        <dbReference type="EMBL" id="REE00109.1"/>
    </source>
</evidence>
<keyword evidence="1" id="KW-1133">Transmembrane helix</keyword>